<reference evidence="1 2" key="1">
    <citation type="submission" date="2020-11" db="EMBL/GenBank/DDBJ databases">
        <title>Fusibacter basophilias sp. nov.</title>
        <authorList>
            <person name="Qiu D."/>
        </authorList>
    </citation>
    <scope>NUCLEOTIDE SEQUENCE [LARGE SCALE GENOMIC DNA]</scope>
    <source>
        <strain evidence="1 2">Q10-2</strain>
    </source>
</reference>
<name>A0ABR9ZUX3_9FIRM</name>
<sequence length="64" mass="7630">MDINSQYLQQDVHRVFHEYYSALQVLILKKRGYLHENDNDYYDSSSIGGYIEFDGVAYFLDGEW</sequence>
<keyword evidence="2" id="KW-1185">Reference proteome</keyword>
<organism evidence="1 2">
    <name type="scientific">Fusibacter ferrireducens</name>
    <dbReference type="NCBI Taxonomy" id="2785058"/>
    <lineage>
        <taxon>Bacteria</taxon>
        <taxon>Bacillati</taxon>
        <taxon>Bacillota</taxon>
        <taxon>Clostridia</taxon>
        <taxon>Eubacteriales</taxon>
        <taxon>Eubacteriales Family XII. Incertae Sedis</taxon>
        <taxon>Fusibacter</taxon>
    </lineage>
</organism>
<protein>
    <submittedName>
        <fullName evidence="1">Uncharacterized protein</fullName>
    </submittedName>
</protein>
<proteinExistence type="predicted"/>
<dbReference type="EMBL" id="JADKNH010000008">
    <property type="protein sequence ID" value="MBF4694271.1"/>
    <property type="molecule type" value="Genomic_DNA"/>
</dbReference>
<accession>A0ABR9ZUX3</accession>
<gene>
    <name evidence="1" type="ORF">ISU02_14200</name>
</gene>
<evidence type="ECO:0000313" key="1">
    <source>
        <dbReference type="EMBL" id="MBF4694271.1"/>
    </source>
</evidence>
<comment type="caution">
    <text evidence="1">The sequence shown here is derived from an EMBL/GenBank/DDBJ whole genome shotgun (WGS) entry which is preliminary data.</text>
</comment>
<evidence type="ECO:0000313" key="2">
    <source>
        <dbReference type="Proteomes" id="UP000614200"/>
    </source>
</evidence>
<dbReference type="Proteomes" id="UP000614200">
    <property type="component" value="Unassembled WGS sequence"/>
</dbReference>